<evidence type="ECO:0000313" key="1">
    <source>
        <dbReference type="EMBL" id="WWQ68840.1"/>
    </source>
</evidence>
<accession>A0ACD5ANM9</accession>
<reference evidence="1" key="1">
    <citation type="journal article" date="2025" name="Int. J. Syst. Evol. Microbiol.">
        <title>Streptomyces citrinus sp. nov., with yellow diffusible pigment.</title>
        <authorList>
            <person name="He Y."/>
            <person name="Yang E."/>
            <person name="Xu J."/>
            <person name="Sun Y."/>
            <person name="Sun L."/>
        </authorList>
    </citation>
    <scope>NUCLEOTIDE SEQUENCE</scope>
    <source>
        <strain evidence="1">Q6</strain>
    </source>
</reference>
<keyword evidence="2" id="KW-1185">Reference proteome</keyword>
<proteinExistence type="predicted"/>
<protein>
    <submittedName>
        <fullName evidence="1">4Fe-4S dicluster domain-containing protein</fullName>
    </submittedName>
</protein>
<organism evidence="1 2">
    <name type="scientific">Streptomyces citrinus</name>
    <dbReference type="NCBI Taxonomy" id="3118173"/>
    <lineage>
        <taxon>Bacteria</taxon>
        <taxon>Bacillati</taxon>
        <taxon>Actinomycetota</taxon>
        <taxon>Actinomycetes</taxon>
        <taxon>Kitasatosporales</taxon>
        <taxon>Streptomycetaceae</taxon>
        <taxon>Streptomyces</taxon>
    </lineage>
</organism>
<sequence>MDPSTTATALLDRTGLGALVDALRADGRTVVGPTVKDDAIVLAPLTDADELPWGWGTELDAGRYRLVRRADGAGFAHSAGPQSWKTFLHPQREQLWQTDRAPDGTLTVTEHRSPRPAYAFLGVRPCDLRAIAIQDRVLAGGHFGDDGYARRRRGAFLVAVDCTEPGGTCFCVSMGGGPAADPGYDLALTETTDERGHRFLVRAGSADGERVLGPLPRVAADPDTEERAHAAVDAARDRMGRAMPPVDLRTLLGTNPDAARWDDVAARCLSCGNCTMVCPTCFCTTTEEVTDLTGDHAERWQRWDSCFDLDFSQLHGGPVRASTRSRYRQWLTHKLSTWYDQFGSSGCVGCGRCVTWCPVGIDLTEEVAALAKEARK</sequence>
<dbReference type="EMBL" id="CP146022">
    <property type="protein sequence ID" value="WWQ68840.1"/>
    <property type="molecule type" value="Genomic_DNA"/>
</dbReference>
<dbReference type="Proteomes" id="UP001432251">
    <property type="component" value="Chromosome"/>
</dbReference>
<gene>
    <name evidence="1" type="ORF">V2W30_02070</name>
</gene>
<name>A0ACD5ANM9_9ACTN</name>
<evidence type="ECO:0000313" key="2">
    <source>
        <dbReference type="Proteomes" id="UP001432251"/>
    </source>
</evidence>